<dbReference type="AlphaFoldDB" id="A0A223KNR5"/>
<keyword evidence="1" id="KW-0472">Membrane</keyword>
<feature type="transmembrane region" description="Helical" evidence="1">
    <location>
        <begin position="81"/>
        <end position="99"/>
    </location>
</feature>
<proteinExistence type="predicted"/>
<evidence type="ECO:0000313" key="3">
    <source>
        <dbReference type="Proteomes" id="UP000215224"/>
    </source>
</evidence>
<keyword evidence="3" id="KW-1185">Reference proteome</keyword>
<dbReference type="KEGG" id="bcoh:BC6307_07615"/>
<accession>A0A223KNR5</accession>
<keyword evidence="1" id="KW-0812">Transmembrane</keyword>
<gene>
    <name evidence="2" type="ORF">BC6307_07615</name>
</gene>
<dbReference type="Proteomes" id="UP000215224">
    <property type="component" value="Chromosome"/>
</dbReference>
<feature type="transmembrane region" description="Helical" evidence="1">
    <location>
        <begin position="12"/>
        <end position="34"/>
    </location>
</feature>
<reference evidence="2 3" key="1">
    <citation type="submission" date="2016-12" db="EMBL/GenBank/DDBJ databases">
        <title>The whole genome sequencing and assembly of Bacillus cohnii DSM 6307T strain.</title>
        <authorList>
            <person name="Lee Y.-J."/>
            <person name="Yi H."/>
            <person name="Bahn Y.-S."/>
            <person name="Kim J.F."/>
            <person name="Lee D.-W."/>
        </authorList>
    </citation>
    <scope>NUCLEOTIDE SEQUENCE [LARGE SCALE GENOMIC DNA]</scope>
    <source>
        <strain evidence="2 3">DSM 6307</strain>
    </source>
</reference>
<sequence length="185" mass="21980">MKKNYERKHYFIVSTITLIVLSPLIIWLLPYTVQRVLFDMSTTESAWMIETPSITYRFFMIAWLFLLIGSVTAYFYYKRKIAIIFSCTVLAACFMYFGLKPITVLNSAGFIFVDSPFENQVKYSWEDVEKVYLIIDDTTKEQSLEFHYKDNEIFMLTNRNDVQNMRSILLNISKTYEFPFTTKEN</sequence>
<evidence type="ECO:0008006" key="4">
    <source>
        <dbReference type="Google" id="ProtNLM"/>
    </source>
</evidence>
<name>A0A223KNR5_9BACI</name>
<evidence type="ECO:0000313" key="2">
    <source>
        <dbReference type="EMBL" id="AST91155.1"/>
    </source>
</evidence>
<feature type="transmembrane region" description="Helical" evidence="1">
    <location>
        <begin position="54"/>
        <end position="76"/>
    </location>
</feature>
<organism evidence="2 3">
    <name type="scientific">Sutcliffiella cohnii</name>
    <dbReference type="NCBI Taxonomy" id="33932"/>
    <lineage>
        <taxon>Bacteria</taxon>
        <taxon>Bacillati</taxon>
        <taxon>Bacillota</taxon>
        <taxon>Bacilli</taxon>
        <taxon>Bacillales</taxon>
        <taxon>Bacillaceae</taxon>
        <taxon>Sutcliffiella</taxon>
    </lineage>
</organism>
<dbReference type="STRING" id="1314751.GCA_001591425_02668"/>
<evidence type="ECO:0000256" key="1">
    <source>
        <dbReference type="SAM" id="Phobius"/>
    </source>
</evidence>
<protein>
    <recommendedName>
        <fullName evidence="4">DUF5673 domain-containing protein</fullName>
    </recommendedName>
</protein>
<dbReference type="EMBL" id="CP018866">
    <property type="protein sequence ID" value="AST91155.1"/>
    <property type="molecule type" value="Genomic_DNA"/>
</dbReference>
<keyword evidence="1" id="KW-1133">Transmembrane helix</keyword>
<dbReference type="RefSeq" id="WP_066416974.1">
    <property type="nucleotide sequence ID" value="NZ_CP018866.1"/>
</dbReference>